<dbReference type="OrthoDB" id="2395141at2759"/>
<feature type="compositionally biased region" description="Acidic residues" evidence="1">
    <location>
        <begin position="114"/>
        <end position="128"/>
    </location>
</feature>
<evidence type="ECO:0000313" key="3">
    <source>
        <dbReference type="Proteomes" id="UP000266673"/>
    </source>
</evidence>
<reference evidence="2 3" key="1">
    <citation type="submission" date="2018-06" db="EMBL/GenBank/DDBJ databases">
        <title>Comparative genomics reveals the genomic features of Rhizophagus irregularis, R. cerebriforme, R. diaphanum and Gigaspora rosea, and their symbiotic lifestyle signature.</title>
        <authorList>
            <person name="Morin E."/>
            <person name="San Clemente H."/>
            <person name="Chen E.C.H."/>
            <person name="De La Providencia I."/>
            <person name="Hainaut M."/>
            <person name="Kuo A."/>
            <person name="Kohler A."/>
            <person name="Murat C."/>
            <person name="Tang N."/>
            <person name="Roy S."/>
            <person name="Loubradou J."/>
            <person name="Henrissat B."/>
            <person name="Grigoriev I.V."/>
            <person name="Corradi N."/>
            <person name="Roux C."/>
            <person name="Martin F.M."/>
        </authorList>
    </citation>
    <scope>NUCLEOTIDE SEQUENCE [LARGE SCALE GENOMIC DNA]</scope>
    <source>
        <strain evidence="2 3">DAOM 194757</strain>
    </source>
</reference>
<evidence type="ECO:0000313" key="2">
    <source>
        <dbReference type="EMBL" id="RIB12358.1"/>
    </source>
</evidence>
<accession>A0A397USN2</accession>
<organism evidence="2 3">
    <name type="scientific">Gigaspora rosea</name>
    <dbReference type="NCBI Taxonomy" id="44941"/>
    <lineage>
        <taxon>Eukaryota</taxon>
        <taxon>Fungi</taxon>
        <taxon>Fungi incertae sedis</taxon>
        <taxon>Mucoromycota</taxon>
        <taxon>Glomeromycotina</taxon>
        <taxon>Glomeromycetes</taxon>
        <taxon>Diversisporales</taxon>
        <taxon>Gigasporaceae</taxon>
        <taxon>Gigaspora</taxon>
    </lineage>
</organism>
<protein>
    <recommendedName>
        <fullName evidence="4">CCHC-type domain-containing protein</fullName>
    </recommendedName>
</protein>
<proteinExistence type="predicted"/>
<feature type="region of interest" description="Disordered" evidence="1">
    <location>
        <begin position="112"/>
        <end position="168"/>
    </location>
</feature>
<feature type="compositionally biased region" description="Basic residues" evidence="1">
    <location>
        <begin position="141"/>
        <end position="157"/>
    </location>
</feature>
<gene>
    <name evidence="2" type="ORF">C2G38_2200833</name>
</gene>
<name>A0A397USN2_9GLOM</name>
<keyword evidence="3" id="KW-1185">Reference proteome</keyword>
<dbReference type="EMBL" id="QKWP01001031">
    <property type="protein sequence ID" value="RIB12358.1"/>
    <property type="molecule type" value="Genomic_DNA"/>
</dbReference>
<evidence type="ECO:0000256" key="1">
    <source>
        <dbReference type="SAM" id="MobiDB-lite"/>
    </source>
</evidence>
<dbReference type="STRING" id="44941.A0A397USN2"/>
<evidence type="ECO:0008006" key="4">
    <source>
        <dbReference type="Google" id="ProtNLM"/>
    </source>
</evidence>
<comment type="caution">
    <text evidence="2">The sequence shown here is derived from an EMBL/GenBank/DDBJ whole genome shotgun (WGS) entry which is preliminary data.</text>
</comment>
<dbReference type="Proteomes" id="UP000266673">
    <property type="component" value="Unassembled WGS sequence"/>
</dbReference>
<dbReference type="AlphaFoldDB" id="A0A397USN2"/>
<sequence>MLCTRAAIFHIQLIRSRWYNNNVTNNSTEKPFLVAQKFEIKHSIAMGWNGLVPYLNALVKEVRDVNHKVIDERKLYGEAWGKARAALMVAVQRNDYKFITILDKYINDHQEPLSDSDIDSSDSSSDEIDNGRLDPSELINPHKRKGKGRLKGTNRIRRAGEPSKKTKRKLYCKICGGAGHNRLTCSQRQK</sequence>